<feature type="transmembrane region" description="Helical" evidence="7">
    <location>
        <begin position="138"/>
        <end position="157"/>
    </location>
</feature>
<dbReference type="AlphaFoldDB" id="A0A0D8B9X6"/>
<keyword evidence="10" id="KW-1185">Reference proteome</keyword>
<dbReference type="Proteomes" id="UP000032545">
    <property type="component" value="Unassembled WGS sequence"/>
</dbReference>
<dbReference type="OrthoDB" id="9807274at2"/>
<dbReference type="SUPFAM" id="SSF103473">
    <property type="entry name" value="MFS general substrate transporter"/>
    <property type="match status" value="1"/>
</dbReference>
<keyword evidence="2" id="KW-0813">Transport</keyword>
<feature type="transmembrane region" description="Helical" evidence="7">
    <location>
        <begin position="46"/>
        <end position="64"/>
    </location>
</feature>
<dbReference type="NCBIfam" id="TIGR00711">
    <property type="entry name" value="efflux_EmrB"/>
    <property type="match status" value="1"/>
</dbReference>
<sequence>MTRSRHSALALATISAAQLIIVLDATIVFVALPAIHRGLHFSTANLVWVTVAYALTFGGLLPLGGRAGDLFGRRRMFMTGTAVFALASLVGGFAQNDVCLIVTRAAQGAGGALTSPAALSLIATNFAEGPARNRAMGVYAGISGAGTAIGLLVGGLLTELVSWRAVLFVNVPIALVVLLLAPRVLAESEGQAGGRLDVPGAVTVTSGMVLLVYGLTNASNHGWTSPGTVGCLVAAAALLAVFVVIETRARRPLMPLDIFTSRNRCAAYGMMLCFGAAMFASLYFMTQYLQDVLGYSSIMAGLGFLPMSATIVIMSQVAARLVGRIGIRAALLIGPVCAAGGLLWLSRLTPGSGYGGTLPALLLMAAGLGFSFVPLTLTAVAGVRPGESGLAAALLNTCQQIGGSTGLALLSTVAAHVSHSRARQLADDHHGQLTVALQHAAVVHGYDRSFLIATGLVGLTVLISVAVVRPLRAQAAVPEPLREVAA</sequence>
<keyword evidence="6 7" id="KW-0472">Membrane</keyword>
<feature type="transmembrane region" description="Helical" evidence="7">
    <location>
        <begin position="7"/>
        <end position="34"/>
    </location>
</feature>
<keyword evidence="4 7" id="KW-0812">Transmembrane</keyword>
<evidence type="ECO:0000313" key="9">
    <source>
        <dbReference type="EMBL" id="KJE21083.1"/>
    </source>
</evidence>
<feature type="transmembrane region" description="Helical" evidence="7">
    <location>
        <begin position="358"/>
        <end position="380"/>
    </location>
</feature>
<dbReference type="CDD" id="cd17321">
    <property type="entry name" value="MFS_MMR_MDR_like"/>
    <property type="match status" value="1"/>
</dbReference>
<dbReference type="InterPro" id="IPR011701">
    <property type="entry name" value="MFS"/>
</dbReference>
<comment type="caution">
    <text evidence="9">The sequence shown here is derived from an EMBL/GenBank/DDBJ whole genome shotgun (WGS) entry which is preliminary data.</text>
</comment>
<dbReference type="PANTHER" id="PTHR42718">
    <property type="entry name" value="MAJOR FACILITATOR SUPERFAMILY MULTIDRUG TRANSPORTER MFSC"/>
    <property type="match status" value="1"/>
</dbReference>
<name>A0A0D8B9X6_9ACTN</name>
<evidence type="ECO:0000259" key="8">
    <source>
        <dbReference type="PROSITE" id="PS50850"/>
    </source>
</evidence>
<feature type="transmembrane region" description="Helical" evidence="7">
    <location>
        <begin position="227"/>
        <end position="245"/>
    </location>
</feature>
<feature type="transmembrane region" description="Helical" evidence="7">
    <location>
        <begin position="292"/>
        <end position="313"/>
    </location>
</feature>
<dbReference type="Gene3D" id="1.20.1720.10">
    <property type="entry name" value="Multidrug resistance protein D"/>
    <property type="match status" value="1"/>
</dbReference>
<evidence type="ECO:0000256" key="6">
    <source>
        <dbReference type="ARBA" id="ARBA00023136"/>
    </source>
</evidence>
<feature type="transmembrane region" description="Helical" evidence="7">
    <location>
        <begin position="106"/>
        <end position="126"/>
    </location>
</feature>
<gene>
    <name evidence="9" type="ORF">FF36_04588</name>
</gene>
<organism evidence="9 10">
    <name type="scientific">Frankia torreyi</name>
    <dbReference type="NCBI Taxonomy" id="1856"/>
    <lineage>
        <taxon>Bacteria</taxon>
        <taxon>Bacillati</taxon>
        <taxon>Actinomycetota</taxon>
        <taxon>Actinomycetes</taxon>
        <taxon>Frankiales</taxon>
        <taxon>Frankiaceae</taxon>
        <taxon>Frankia</taxon>
    </lineage>
</organism>
<feature type="transmembrane region" description="Helical" evidence="7">
    <location>
        <begin position="450"/>
        <end position="471"/>
    </location>
</feature>
<reference evidence="10" key="1">
    <citation type="submission" date="2015-02" db="EMBL/GenBank/DDBJ databases">
        <title>Draft Genome of Frankia sp. CpI1-S.</title>
        <authorList>
            <person name="Oshone R.T."/>
            <person name="Ngom M."/>
            <person name="Ghodhbane-Gtari F."/>
            <person name="Gtari M."/>
            <person name="Morris K."/>
            <person name="Thomas K."/>
            <person name="Sen A."/>
            <person name="Tisa L.S."/>
        </authorList>
    </citation>
    <scope>NUCLEOTIDE SEQUENCE [LARGE SCALE GENOMIC DNA]</scope>
    <source>
        <strain evidence="10">CpI1-S</strain>
    </source>
</reference>
<feature type="transmembrane region" description="Helical" evidence="7">
    <location>
        <begin position="76"/>
        <end position="94"/>
    </location>
</feature>
<accession>A0A0D8B9X6</accession>
<evidence type="ECO:0000256" key="4">
    <source>
        <dbReference type="ARBA" id="ARBA00022692"/>
    </source>
</evidence>
<dbReference type="InterPro" id="IPR036259">
    <property type="entry name" value="MFS_trans_sf"/>
</dbReference>
<dbReference type="PATRIC" id="fig|1502723.3.peg.4534"/>
<comment type="subcellular location">
    <subcellularLocation>
        <location evidence="1">Cell membrane</location>
        <topology evidence="1">Multi-pass membrane protein</topology>
    </subcellularLocation>
</comment>
<feature type="transmembrane region" description="Helical" evidence="7">
    <location>
        <begin position="325"/>
        <end position="346"/>
    </location>
</feature>
<keyword evidence="3" id="KW-1003">Cell membrane</keyword>
<proteinExistence type="predicted"/>
<protein>
    <submittedName>
        <fullName evidence="9">Drug resistance transporter, EmrB/QacA subfamily</fullName>
    </submittedName>
</protein>
<dbReference type="EMBL" id="JYFN01000044">
    <property type="protein sequence ID" value="KJE21083.1"/>
    <property type="molecule type" value="Genomic_DNA"/>
</dbReference>
<dbReference type="PROSITE" id="PS50850">
    <property type="entry name" value="MFS"/>
    <property type="match status" value="1"/>
</dbReference>
<dbReference type="Pfam" id="PF07690">
    <property type="entry name" value="MFS_1"/>
    <property type="match status" value="1"/>
</dbReference>
<evidence type="ECO:0000256" key="7">
    <source>
        <dbReference type="SAM" id="Phobius"/>
    </source>
</evidence>
<evidence type="ECO:0000256" key="5">
    <source>
        <dbReference type="ARBA" id="ARBA00022989"/>
    </source>
</evidence>
<reference evidence="9 10" key="2">
    <citation type="journal article" date="2016" name="Genome Announc.">
        <title>Permanent Draft Genome Sequences for Two Variants of Frankia sp. Strain CpI1, the First Frankia Strain Isolated from Root Nodules of Comptonia peregrina.</title>
        <authorList>
            <person name="Oshone R."/>
            <person name="Hurst S.G.IV."/>
            <person name="Abebe-Akele F."/>
            <person name="Simpson S."/>
            <person name="Morris K."/>
            <person name="Thomas W.K."/>
            <person name="Tisa L.S."/>
        </authorList>
    </citation>
    <scope>NUCLEOTIDE SEQUENCE [LARGE SCALE GENOMIC DNA]</scope>
    <source>
        <strain evidence="10">CpI1-S</strain>
    </source>
</reference>
<feature type="transmembrane region" description="Helical" evidence="7">
    <location>
        <begin position="163"/>
        <end position="186"/>
    </location>
</feature>
<dbReference type="RefSeq" id="WP_044887107.1">
    <property type="nucleotide sequence ID" value="NZ_JYFN01000044.1"/>
</dbReference>
<dbReference type="GO" id="GO:0022857">
    <property type="term" value="F:transmembrane transporter activity"/>
    <property type="evidence" value="ECO:0007669"/>
    <property type="project" value="InterPro"/>
</dbReference>
<evidence type="ECO:0000313" key="10">
    <source>
        <dbReference type="Proteomes" id="UP000032545"/>
    </source>
</evidence>
<keyword evidence="5 7" id="KW-1133">Transmembrane helix</keyword>
<feature type="domain" description="Major facilitator superfamily (MFS) profile" evidence="8">
    <location>
        <begin position="10"/>
        <end position="472"/>
    </location>
</feature>
<dbReference type="PANTHER" id="PTHR42718:SF46">
    <property type="entry name" value="BLR6921 PROTEIN"/>
    <property type="match status" value="1"/>
</dbReference>
<dbReference type="Gene3D" id="1.20.1250.20">
    <property type="entry name" value="MFS general substrate transporter like domains"/>
    <property type="match status" value="1"/>
</dbReference>
<feature type="transmembrane region" description="Helical" evidence="7">
    <location>
        <begin position="266"/>
        <end position="286"/>
    </location>
</feature>
<evidence type="ECO:0000256" key="2">
    <source>
        <dbReference type="ARBA" id="ARBA00022448"/>
    </source>
</evidence>
<dbReference type="GO" id="GO:0005886">
    <property type="term" value="C:plasma membrane"/>
    <property type="evidence" value="ECO:0007669"/>
    <property type="project" value="UniProtKB-SubCell"/>
</dbReference>
<evidence type="ECO:0000256" key="1">
    <source>
        <dbReference type="ARBA" id="ARBA00004651"/>
    </source>
</evidence>
<dbReference type="InterPro" id="IPR020846">
    <property type="entry name" value="MFS_dom"/>
</dbReference>
<dbReference type="InterPro" id="IPR004638">
    <property type="entry name" value="EmrB-like"/>
</dbReference>
<evidence type="ECO:0000256" key="3">
    <source>
        <dbReference type="ARBA" id="ARBA00022475"/>
    </source>
</evidence>